<organism evidence="2 3">
    <name type="scientific">Cloacibacterium rupense</name>
    <dbReference type="NCBI Taxonomy" id="517423"/>
    <lineage>
        <taxon>Bacteria</taxon>
        <taxon>Pseudomonadati</taxon>
        <taxon>Bacteroidota</taxon>
        <taxon>Flavobacteriia</taxon>
        <taxon>Flavobacteriales</taxon>
        <taxon>Weeksellaceae</taxon>
    </lineage>
</organism>
<dbReference type="RefSeq" id="WP_188616800.1">
    <property type="nucleotide sequence ID" value="NZ_BMLV01000001.1"/>
</dbReference>
<sequence>MEDTEEKKLPKWKALLKKYGWIGILFFSVKGTISLIAIIWGANALKGCI</sequence>
<reference evidence="3" key="1">
    <citation type="journal article" date="2019" name="Int. J. Syst. Evol. Microbiol.">
        <title>The Global Catalogue of Microorganisms (GCM) 10K type strain sequencing project: providing services to taxonomists for standard genome sequencing and annotation.</title>
        <authorList>
            <consortium name="The Broad Institute Genomics Platform"/>
            <consortium name="The Broad Institute Genome Sequencing Center for Infectious Disease"/>
            <person name="Wu L."/>
            <person name="Ma J."/>
        </authorList>
    </citation>
    <scope>NUCLEOTIDE SEQUENCE [LARGE SCALE GENOMIC DNA]</scope>
    <source>
        <strain evidence="3">CGMCC 1.7656</strain>
    </source>
</reference>
<accession>A0ABQ2NGR2</accession>
<gene>
    <name evidence="2" type="ORF">GCM10010992_06960</name>
</gene>
<feature type="transmembrane region" description="Helical" evidence="1">
    <location>
        <begin position="21"/>
        <end position="42"/>
    </location>
</feature>
<keyword evidence="1" id="KW-0812">Transmembrane</keyword>
<evidence type="ECO:0000313" key="3">
    <source>
        <dbReference type="Proteomes" id="UP000620064"/>
    </source>
</evidence>
<comment type="caution">
    <text evidence="2">The sequence shown here is derived from an EMBL/GenBank/DDBJ whole genome shotgun (WGS) entry which is preliminary data.</text>
</comment>
<name>A0ABQ2NGR2_9FLAO</name>
<dbReference type="EMBL" id="BMLV01000001">
    <property type="protein sequence ID" value="GGP02466.1"/>
    <property type="molecule type" value="Genomic_DNA"/>
</dbReference>
<dbReference type="Proteomes" id="UP000620064">
    <property type="component" value="Unassembled WGS sequence"/>
</dbReference>
<evidence type="ECO:0000313" key="2">
    <source>
        <dbReference type="EMBL" id="GGP02466.1"/>
    </source>
</evidence>
<keyword evidence="3" id="KW-1185">Reference proteome</keyword>
<keyword evidence="1" id="KW-1133">Transmembrane helix</keyword>
<evidence type="ECO:0000256" key="1">
    <source>
        <dbReference type="SAM" id="Phobius"/>
    </source>
</evidence>
<proteinExistence type="predicted"/>
<keyword evidence="1" id="KW-0472">Membrane</keyword>
<protein>
    <submittedName>
        <fullName evidence="2">Uncharacterized protein</fullName>
    </submittedName>
</protein>